<evidence type="ECO:0000256" key="2">
    <source>
        <dbReference type="ARBA" id="ARBA00023015"/>
    </source>
</evidence>
<keyword evidence="2" id="KW-0805">Transcription regulation</keyword>
<dbReference type="InterPro" id="IPR000551">
    <property type="entry name" value="MerR-type_HTH_dom"/>
</dbReference>
<evidence type="ECO:0000313" key="6">
    <source>
        <dbReference type="EMBL" id="SDJ06013.1"/>
    </source>
</evidence>
<dbReference type="EMBL" id="FNDZ01000007">
    <property type="protein sequence ID" value="SDJ06013.1"/>
    <property type="molecule type" value="Genomic_DNA"/>
</dbReference>
<dbReference type="PANTHER" id="PTHR30204:SF69">
    <property type="entry name" value="MERR-FAMILY TRANSCRIPTIONAL REGULATOR"/>
    <property type="match status" value="1"/>
</dbReference>
<dbReference type="InterPro" id="IPR047057">
    <property type="entry name" value="MerR_fam"/>
</dbReference>
<dbReference type="Gene3D" id="1.10.1660.10">
    <property type="match status" value="1"/>
</dbReference>
<reference evidence="6 7" key="1">
    <citation type="submission" date="2016-10" db="EMBL/GenBank/DDBJ databases">
        <authorList>
            <person name="de Groot N.N."/>
        </authorList>
    </citation>
    <scope>NUCLEOTIDE SEQUENCE [LARGE SCALE GENOMIC DNA]</scope>
    <source>
        <strain evidence="6 7">CGMCC 1.5058</strain>
    </source>
</reference>
<organism evidence="6 7">
    <name type="scientific">Proteiniclasticum ruminis</name>
    <dbReference type="NCBI Taxonomy" id="398199"/>
    <lineage>
        <taxon>Bacteria</taxon>
        <taxon>Bacillati</taxon>
        <taxon>Bacillota</taxon>
        <taxon>Clostridia</taxon>
        <taxon>Eubacteriales</taxon>
        <taxon>Clostridiaceae</taxon>
        <taxon>Proteiniclasticum</taxon>
    </lineage>
</organism>
<dbReference type="SUPFAM" id="SSF46955">
    <property type="entry name" value="Putative DNA-binding domain"/>
    <property type="match status" value="1"/>
</dbReference>
<evidence type="ECO:0000259" key="5">
    <source>
        <dbReference type="PROSITE" id="PS50937"/>
    </source>
</evidence>
<dbReference type="GO" id="GO:0003677">
    <property type="term" value="F:DNA binding"/>
    <property type="evidence" value="ECO:0007669"/>
    <property type="project" value="UniProtKB-KW"/>
</dbReference>
<accession>A0A1G8QMY9</accession>
<evidence type="ECO:0000313" key="7">
    <source>
        <dbReference type="Proteomes" id="UP000183255"/>
    </source>
</evidence>
<dbReference type="Pfam" id="PF13411">
    <property type="entry name" value="MerR_1"/>
    <property type="match status" value="1"/>
</dbReference>
<evidence type="ECO:0000256" key="3">
    <source>
        <dbReference type="ARBA" id="ARBA00023125"/>
    </source>
</evidence>
<dbReference type="AlphaFoldDB" id="A0A1G8QMY9"/>
<gene>
    <name evidence="6" type="ORF">SAMN05421804_1079</name>
</gene>
<name>A0A1G8QMY9_9CLOT</name>
<feature type="domain" description="HTH merR-type" evidence="5">
    <location>
        <begin position="2"/>
        <end position="71"/>
    </location>
</feature>
<dbReference type="GO" id="GO:0003700">
    <property type="term" value="F:DNA-binding transcription factor activity"/>
    <property type="evidence" value="ECO:0007669"/>
    <property type="project" value="InterPro"/>
</dbReference>
<protein>
    <submittedName>
        <fullName evidence="6">DNA-binding transcriptional regulator, MerR family</fullName>
    </submittedName>
</protein>
<keyword evidence="3 6" id="KW-0238">DNA-binding</keyword>
<keyword evidence="4" id="KW-0804">Transcription</keyword>
<sequence length="270" mass="32143">MNYTIKKFASMQGLTVDTLRQYEKKGIIQPFQDEENGYRYYSDMDVRIVSTSRWYSSLGFTLSQVAEIMKTLSNESLQSAFSEKILEQKRQIVYEEEKLKELIRFQRYYNLIERGEPFYEEVALPELLYLPHSMKDQLMQDEDILPYVRAWMELLPVTFYTRWVPKASIEKREPFHYYMALCISKENLALWPVPLPSCVRTSPERKCIHTILRKKHEEVLSGKHLDQGLLYLEKNGYRLSGDVMTMYISSRIEQGQKVNYHYAYFPVETE</sequence>
<evidence type="ECO:0000256" key="4">
    <source>
        <dbReference type="ARBA" id="ARBA00023163"/>
    </source>
</evidence>
<dbReference type="RefSeq" id="WP_031576895.1">
    <property type="nucleotide sequence ID" value="NZ_FNDZ01000007.1"/>
</dbReference>
<dbReference type="PROSITE" id="PS50937">
    <property type="entry name" value="HTH_MERR_2"/>
    <property type="match status" value="1"/>
</dbReference>
<dbReference type="SMART" id="SM00422">
    <property type="entry name" value="HTH_MERR"/>
    <property type="match status" value="1"/>
</dbReference>
<dbReference type="Proteomes" id="UP000183255">
    <property type="component" value="Unassembled WGS sequence"/>
</dbReference>
<dbReference type="InterPro" id="IPR009061">
    <property type="entry name" value="DNA-bd_dom_put_sf"/>
</dbReference>
<evidence type="ECO:0000256" key="1">
    <source>
        <dbReference type="ARBA" id="ARBA00022491"/>
    </source>
</evidence>
<dbReference type="PANTHER" id="PTHR30204">
    <property type="entry name" value="REDOX-CYCLING DRUG-SENSING TRANSCRIPTIONAL ACTIVATOR SOXR"/>
    <property type="match status" value="1"/>
</dbReference>
<keyword evidence="1" id="KW-0678">Repressor</keyword>
<dbReference type="CDD" id="cd00592">
    <property type="entry name" value="HTH_MerR-like"/>
    <property type="match status" value="1"/>
</dbReference>
<proteinExistence type="predicted"/>